<evidence type="ECO:0000313" key="2">
    <source>
        <dbReference type="Proteomes" id="UP001469553"/>
    </source>
</evidence>
<dbReference type="Proteomes" id="UP001469553">
    <property type="component" value="Unassembled WGS sequence"/>
</dbReference>
<gene>
    <name evidence="1" type="ORF">AMECASPLE_019019</name>
</gene>
<dbReference type="EMBL" id="JAHRIP010076745">
    <property type="protein sequence ID" value="MEQ2311359.1"/>
    <property type="molecule type" value="Genomic_DNA"/>
</dbReference>
<reference evidence="1 2" key="1">
    <citation type="submission" date="2021-06" db="EMBL/GenBank/DDBJ databases">
        <authorList>
            <person name="Palmer J.M."/>
        </authorList>
    </citation>
    <scope>NUCLEOTIDE SEQUENCE [LARGE SCALE GENOMIC DNA]</scope>
    <source>
        <strain evidence="1 2">AS_MEX2019</strain>
        <tissue evidence="1">Muscle</tissue>
    </source>
</reference>
<accession>A0ABV0ZZL8</accession>
<sequence length="79" mass="8986">MIGLQDTNYRRCIPAAERLPICLRRIAGNVPPGAQWCVWGSSLCSLQNVWRTKILHSEFCVGSRRIDRGASRGWINAFR</sequence>
<name>A0ABV0ZZL8_9TELE</name>
<comment type="caution">
    <text evidence="1">The sequence shown here is derived from an EMBL/GenBank/DDBJ whole genome shotgun (WGS) entry which is preliminary data.</text>
</comment>
<protein>
    <submittedName>
        <fullName evidence="1">Uncharacterized protein</fullName>
    </submittedName>
</protein>
<proteinExistence type="predicted"/>
<keyword evidence="2" id="KW-1185">Reference proteome</keyword>
<evidence type="ECO:0000313" key="1">
    <source>
        <dbReference type="EMBL" id="MEQ2311359.1"/>
    </source>
</evidence>
<organism evidence="1 2">
    <name type="scientific">Ameca splendens</name>
    <dbReference type="NCBI Taxonomy" id="208324"/>
    <lineage>
        <taxon>Eukaryota</taxon>
        <taxon>Metazoa</taxon>
        <taxon>Chordata</taxon>
        <taxon>Craniata</taxon>
        <taxon>Vertebrata</taxon>
        <taxon>Euteleostomi</taxon>
        <taxon>Actinopterygii</taxon>
        <taxon>Neopterygii</taxon>
        <taxon>Teleostei</taxon>
        <taxon>Neoteleostei</taxon>
        <taxon>Acanthomorphata</taxon>
        <taxon>Ovalentaria</taxon>
        <taxon>Atherinomorphae</taxon>
        <taxon>Cyprinodontiformes</taxon>
        <taxon>Goodeidae</taxon>
        <taxon>Ameca</taxon>
    </lineage>
</organism>